<evidence type="ECO:0000256" key="1">
    <source>
        <dbReference type="SAM" id="MobiDB-lite"/>
    </source>
</evidence>
<feature type="transmembrane region" description="Helical" evidence="2">
    <location>
        <begin position="182"/>
        <end position="203"/>
    </location>
</feature>
<feature type="compositionally biased region" description="Polar residues" evidence="1">
    <location>
        <begin position="262"/>
        <end position="273"/>
    </location>
</feature>
<feature type="region of interest" description="Disordered" evidence="1">
    <location>
        <begin position="214"/>
        <end position="290"/>
    </location>
</feature>
<dbReference type="EMBL" id="JAGKHQ010000011">
    <property type="protein sequence ID" value="KAG7505095.1"/>
    <property type="molecule type" value="Genomic_DNA"/>
</dbReference>
<dbReference type="AlphaFoldDB" id="A0AAV6RLD6"/>
<feature type="compositionally biased region" description="Basic residues" evidence="1">
    <location>
        <begin position="214"/>
        <end position="228"/>
    </location>
</feature>
<dbReference type="Proteomes" id="UP000693946">
    <property type="component" value="Linkage Group LG19"/>
</dbReference>
<feature type="compositionally biased region" description="Gly residues" evidence="1">
    <location>
        <begin position="63"/>
        <end position="84"/>
    </location>
</feature>
<sequence>MHETQRHTSHAETNNSCSIAVSKMMTFSHKLSRTFGRRIITATIKTRETRGTFINQSCNAIGQRGGGAAPQGSRGGGGGEGGEGATTSSTPLTPLQPPVHKHEEQVLQRTHAPAKLMLMLHIPSAIEPTTFYLYLGLFRLISYRCLIISFLNYASFLCFFLHDFSMCPLFTVQDHKLNLPMWAVGAIVVVVLALAGCLCFCIYRKCFNKGKKPKKVRERKGGRGRRKKNAEGEDGDEKKEGEDGKEDEEKESLGKLEYTLDYNFTDNQGMTVHQRQERSDSKSSKIMGNSPAAELPGVYFSLTGLCCS</sequence>
<accession>A0AAV6RLD6</accession>
<evidence type="ECO:0000313" key="4">
    <source>
        <dbReference type="Proteomes" id="UP000693946"/>
    </source>
</evidence>
<feature type="region of interest" description="Disordered" evidence="1">
    <location>
        <begin position="62"/>
        <end position="98"/>
    </location>
</feature>
<keyword evidence="4" id="KW-1185">Reference proteome</keyword>
<protein>
    <submittedName>
        <fullName evidence="3">Uncharacterized protein</fullName>
    </submittedName>
</protein>
<reference evidence="3 4" key="1">
    <citation type="journal article" date="2021" name="Sci. Rep.">
        <title>Chromosome anchoring in Senegalese sole (Solea senegalensis) reveals sex-associated markers and genome rearrangements in flatfish.</title>
        <authorList>
            <person name="Guerrero-Cozar I."/>
            <person name="Gomez-Garrido J."/>
            <person name="Berbel C."/>
            <person name="Martinez-Blanch J.F."/>
            <person name="Alioto T."/>
            <person name="Claros M.G."/>
            <person name="Gagnaire P.A."/>
            <person name="Manchado M."/>
        </authorList>
    </citation>
    <scope>NUCLEOTIDE SEQUENCE [LARGE SCALE GENOMIC DNA]</scope>
    <source>
        <strain evidence="3">Sse05_10M</strain>
    </source>
</reference>
<keyword evidence="2" id="KW-0472">Membrane</keyword>
<name>A0AAV6RLD6_SOLSE</name>
<comment type="caution">
    <text evidence="3">The sequence shown here is derived from an EMBL/GenBank/DDBJ whole genome shotgun (WGS) entry which is preliminary data.</text>
</comment>
<keyword evidence="2" id="KW-1133">Transmembrane helix</keyword>
<feature type="compositionally biased region" description="Basic and acidic residues" evidence="1">
    <location>
        <begin position="274"/>
        <end position="283"/>
    </location>
</feature>
<keyword evidence="2" id="KW-0812">Transmembrane</keyword>
<evidence type="ECO:0000256" key="2">
    <source>
        <dbReference type="SAM" id="Phobius"/>
    </source>
</evidence>
<evidence type="ECO:0000313" key="3">
    <source>
        <dbReference type="EMBL" id="KAG7505095.1"/>
    </source>
</evidence>
<proteinExistence type="predicted"/>
<feature type="transmembrane region" description="Helical" evidence="2">
    <location>
        <begin position="141"/>
        <end position="162"/>
    </location>
</feature>
<organism evidence="3 4">
    <name type="scientific">Solea senegalensis</name>
    <name type="common">Senegalese sole</name>
    <dbReference type="NCBI Taxonomy" id="28829"/>
    <lineage>
        <taxon>Eukaryota</taxon>
        <taxon>Metazoa</taxon>
        <taxon>Chordata</taxon>
        <taxon>Craniata</taxon>
        <taxon>Vertebrata</taxon>
        <taxon>Euteleostomi</taxon>
        <taxon>Actinopterygii</taxon>
        <taxon>Neopterygii</taxon>
        <taxon>Teleostei</taxon>
        <taxon>Neoteleostei</taxon>
        <taxon>Acanthomorphata</taxon>
        <taxon>Carangaria</taxon>
        <taxon>Pleuronectiformes</taxon>
        <taxon>Pleuronectoidei</taxon>
        <taxon>Soleidae</taxon>
        <taxon>Solea</taxon>
    </lineage>
</organism>
<gene>
    <name evidence="3" type="ORF">JOB18_023532</name>
</gene>